<accession>A0AAV6SW05</accession>
<dbReference type="PANTHER" id="PTHR24058">
    <property type="entry name" value="DUAL SPECIFICITY PROTEIN KINASE"/>
    <property type="match status" value="1"/>
</dbReference>
<dbReference type="Pfam" id="PF00069">
    <property type="entry name" value="Pkinase"/>
    <property type="match status" value="1"/>
</dbReference>
<evidence type="ECO:0000313" key="10">
    <source>
        <dbReference type="Proteomes" id="UP000693946"/>
    </source>
</evidence>
<evidence type="ECO:0000256" key="2">
    <source>
        <dbReference type="ARBA" id="ARBA00022679"/>
    </source>
</evidence>
<sequence>MSSWLSSAASGASETLKAPDVVAGQTLYSSCCGYSVLEFIGEGAFGKVAKCLNLTSRETVAVKIMKKDIEFIQDIDDEVTMLNMISVLDSDHCNVVKFFEQFDHMGQTCLAFEMLDCSLYDLLEERDWRPLCLHEIQAVAQQLLVALDALRGLRILHTDIKPDNVMFVNRQDRPFSVKLIDFGAAIPASEVEPGMMIQPTGYRAPEVSLGLPFTESVDVWGVGCILAFLYLAENLFPVDCDYQMIKCMVQVVGQPEDHVLSAAQYTPCFFIEEEAGESTTWRLMTPEEFTTASSMKPEERNSFIELPGSLDDLVNIYPEGKAADSEDRRIFIDMLKGLLHLDGDQRSSPCQALQHSFFTRSHPQEI</sequence>
<dbReference type="Proteomes" id="UP000693946">
    <property type="component" value="Linkage Group LG10"/>
</dbReference>
<dbReference type="GO" id="GO:0046332">
    <property type="term" value="F:SMAD binding"/>
    <property type="evidence" value="ECO:0007669"/>
    <property type="project" value="TreeGrafter"/>
</dbReference>
<dbReference type="GO" id="GO:0004713">
    <property type="term" value="F:protein tyrosine kinase activity"/>
    <property type="evidence" value="ECO:0007669"/>
    <property type="project" value="TreeGrafter"/>
</dbReference>
<dbReference type="InterPro" id="IPR017441">
    <property type="entry name" value="Protein_kinase_ATP_BS"/>
</dbReference>
<evidence type="ECO:0000256" key="7">
    <source>
        <dbReference type="RuleBase" id="RU000304"/>
    </source>
</evidence>
<dbReference type="PROSITE" id="PS50011">
    <property type="entry name" value="PROTEIN_KINASE_DOM"/>
    <property type="match status" value="1"/>
</dbReference>
<dbReference type="GO" id="GO:0003713">
    <property type="term" value="F:transcription coactivator activity"/>
    <property type="evidence" value="ECO:0007669"/>
    <property type="project" value="TreeGrafter"/>
</dbReference>
<organism evidence="9 10">
    <name type="scientific">Solea senegalensis</name>
    <name type="common">Senegalese sole</name>
    <dbReference type="NCBI Taxonomy" id="28829"/>
    <lineage>
        <taxon>Eukaryota</taxon>
        <taxon>Metazoa</taxon>
        <taxon>Chordata</taxon>
        <taxon>Craniata</taxon>
        <taxon>Vertebrata</taxon>
        <taxon>Euteleostomi</taxon>
        <taxon>Actinopterygii</taxon>
        <taxon>Neopterygii</taxon>
        <taxon>Teleostei</taxon>
        <taxon>Neoteleostei</taxon>
        <taxon>Acanthomorphata</taxon>
        <taxon>Carangaria</taxon>
        <taxon>Pleuronectiformes</taxon>
        <taxon>Pleuronectoidei</taxon>
        <taxon>Soleidae</taxon>
        <taxon>Solea</taxon>
    </lineage>
</organism>
<comment type="caution">
    <text evidence="9">The sequence shown here is derived from an EMBL/GenBank/DDBJ whole genome shotgun (WGS) entry which is preliminary data.</text>
</comment>
<keyword evidence="9" id="KW-0371">Homeobox</keyword>
<dbReference type="PROSITE" id="PS00107">
    <property type="entry name" value="PROTEIN_KINASE_ATP"/>
    <property type="match status" value="1"/>
</dbReference>
<keyword evidence="1 7" id="KW-0723">Serine/threonine-protein kinase</keyword>
<evidence type="ECO:0000256" key="3">
    <source>
        <dbReference type="ARBA" id="ARBA00022741"/>
    </source>
</evidence>
<keyword evidence="4 9" id="KW-0418">Kinase</keyword>
<reference evidence="9 10" key="1">
    <citation type="journal article" date="2021" name="Sci. Rep.">
        <title>Chromosome anchoring in Senegalese sole (Solea senegalensis) reveals sex-associated markers and genome rearrangements in flatfish.</title>
        <authorList>
            <person name="Guerrero-Cozar I."/>
            <person name="Gomez-Garrido J."/>
            <person name="Berbel C."/>
            <person name="Martinez-Blanch J.F."/>
            <person name="Alioto T."/>
            <person name="Claros M.G."/>
            <person name="Gagnaire P.A."/>
            <person name="Manchado M."/>
        </authorList>
    </citation>
    <scope>NUCLEOTIDE SEQUENCE [LARGE SCALE GENOMIC DNA]</scope>
    <source>
        <strain evidence="9">Sse05_10M</strain>
    </source>
</reference>
<dbReference type="GO" id="GO:0016605">
    <property type="term" value="C:PML body"/>
    <property type="evidence" value="ECO:0007669"/>
    <property type="project" value="TreeGrafter"/>
</dbReference>
<dbReference type="InterPro" id="IPR008271">
    <property type="entry name" value="Ser/Thr_kinase_AS"/>
</dbReference>
<evidence type="ECO:0000313" key="9">
    <source>
        <dbReference type="EMBL" id="KAG7521793.1"/>
    </source>
</evidence>
<feature type="domain" description="Protein kinase" evidence="8">
    <location>
        <begin position="34"/>
        <end position="358"/>
    </location>
</feature>
<keyword evidence="10" id="KW-1185">Reference proteome</keyword>
<evidence type="ECO:0000256" key="5">
    <source>
        <dbReference type="ARBA" id="ARBA00022840"/>
    </source>
</evidence>
<evidence type="ECO:0000256" key="1">
    <source>
        <dbReference type="ARBA" id="ARBA00022527"/>
    </source>
</evidence>
<dbReference type="GO" id="GO:0004674">
    <property type="term" value="F:protein serine/threonine kinase activity"/>
    <property type="evidence" value="ECO:0007669"/>
    <property type="project" value="UniProtKB-KW"/>
</dbReference>
<keyword evidence="9" id="KW-0238">DNA-binding</keyword>
<dbReference type="InterPro" id="IPR050494">
    <property type="entry name" value="Ser_Thr_dual-spec_kinase"/>
</dbReference>
<dbReference type="GO" id="GO:0003677">
    <property type="term" value="F:DNA binding"/>
    <property type="evidence" value="ECO:0007669"/>
    <property type="project" value="UniProtKB-KW"/>
</dbReference>
<dbReference type="SMART" id="SM00220">
    <property type="entry name" value="S_TKc"/>
    <property type="match status" value="1"/>
</dbReference>
<dbReference type="EMBL" id="JAGKHQ010000002">
    <property type="protein sequence ID" value="KAG7521793.1"/>
    <property type="molecule type" value="Genomic_DNA"/>
</dbReference>
<dbReference type="GO" id="GO:0042771">
    <property type="term" value="P:intrinsic apoptotic signaling pathway in response to DNA damage by p53 class mediator"/>
    <property type="evidence" value="ECO:0007669"/>
    <property type="project" value="TreeGrafter"/>
</dbReference>
<keyword evidence="3 6" id="KW-0547">Nucleotide-binding</keyword>
<dbReference type="GO" id="GO:0005524">
    <property type="term" value="F:ATP binding"/>
    <property type="evidence" value="ECO:0007669"/>
    <property type="project" value="UniProtKB-UniRule"/>
</dbReference>
<feature type="binding site" evidence="6">
    <location>
        <position position="63"/>
    </location>
    <ligand>
        <name>ATP</name>
        <dbReference type="ChEBI" id="CHEBI:30616"/>
    </ligand>
</feature>
<dbReference type="PROSITE" id="PS00108">
    <property type="entry name" value="PROTEIN_KINASE_ST"/>
    <property type="match status" value="1"/>
</dbReference>
<protein>
    <submittedName>
        <fullName evidence="9">Homeodomain-interacting protein kinase 1-like</fullName>
    </submittedName>
</protein>
<keyword evidence="2" id="KW-0808">Transferase</keyword>
<evidence type="ECO:0000256" key="4">
    <source>
        <dbReference type="ARBA" id="ARBA00022777"/>
    </source>
</evidence>
<name>A0AAV6SW05_SOLSE</name>
<dbReference type="GO" id="GO:0045944">
    <property type="term" value="P:positive regulation of transcription by RNA polymerase II"/>
    <property type="evidence" value="ECO:0007669"/>
    <property type="project" value="TreeGrafter"/>
</dbReference>
<evidence type="ECO:0000259" key="8">
    <source>
        <dbReference type="PROSITE" id="PS50011"/>
    </source>
</evidence>
<comment type="similarity">
    <text evidence="7">Belongs to the protein kinase superfamily.</text>
</comment>
<dbReference type="GO" id="GO:0003714">
    <property type="term" value="F:transcription corepressor activity"/>
    <property type="evidence" value="ECO:0007669"/>
    <property type="project" value="TreeGrafter"/>
</dbReference>
<gene>
    <name evidence="9" type="ORF">JOB18_006771</name>
</gene>
<proteinExistence type="inferred from homology"/>
<dbReference type="GO" id="GO:0005737">
    <property type="term" value="C:cytoplasm"/>
    <property type="evidence" value="ECO:0007669"/>
    <property type="project" value="TreeGrafter"/>
</dbReference>
<dbReference type="PANTHER" id="PTHR24058:SF53">
    <property type="entry name" value="HOMEODOMAIN-INTERACTING PROTEIN KINASE 2"/>
    <property type="match status" value="1"/>
</dbReference>
<dbReference type="InterPro" id="IPR000719">
    <property type="entry name" value="Prot_kinase_dom"/>
</dbReference>
<keyword evidence="5 6" id="KW-0067">ATP-binding</keyword>
<dbReference type="AlphaFoldDB" id="A0AAV6SW05"/>
<dbReference type="GO" id="GO:0007224">
    <property type="term" value="P:smoothened signaling pathway"/>
    <property type="evidence" value="ECO:0007669"/>
    <property type="project" value="TreeGrafter"/>
</dbReference>
<evidence type="ECO:0000256" key="6">
    <source>
        <dbReference type="PROSITE-ProRule" id="PRU10141"/>
    </source>
</evidence>